<proteinExistence type="predicted"/>
<dbReference type="AlphaFoldDB" id="A0A444GLA8"/>
<name>A0A444GLA8_9FLAO</name>
<organism evidence="1 2">
    <name type="scientific">Flavobacterium cerinum</name>
    <dbReference type="NCBI Taxonomy" id="2502784"/>
    <lineage>
        <taxon>Bacteria</taxon>
        <taxon>Pseudomonadati</taxon>
        <taxon>Bacteroidota</taxon>
        <taxon>Flavobacteriia</taxon>
        <taxon>Flavobacteriales</taxon>
        <taxon>Flavobacteriaceae</taxon>
        <taxon>Flavobacterium</taxon>
    </lineage>
</organism>
<reference evidence="1 2" key="1">
    <citation type="submission" date="2019-01" db="EMBL/GenBank/DDBJ databases">
        <title>Flavobacterium sp. nov.,isolated from freshwater.</title>
        <authorList>
            <person name="Zhang R."/>
            <person name="Du Z.-J."/>
        </authorList>
    </citation>
    <scope>NUCLEOTIDE SEQUENCE [LARGE SCALE GENOMIC DNA]</scope>
    <source>
        <strain evidence="1 2">1E403</strain>
    </source>
</reference>
<dbReference type="EMBL" id="SBII01000017">
    <property type="protein sequence ID" value="RWW91799.1"/>
    <property type="molecule type" value="Genomic_DNA"/>
</dbReference>
<dbReference type="Proteomes" id="UP000287527">
    <property type="component" value="Unassembled WGS sequence"/>
</dbReference>
<dbReference type="RefSeq" id="WP_128391407.1">
    <property type="nucleotide sequence ID" value="NZ_SBII01000017.1"/>
</dbReference>
<sequence>MKAKLNEVNWFENIGKPLEEGMFTIPVKAVNSNVECLKHNNSLNWGNFILYARNRLSWYIQSFHKEESRKWNEISAKARLDYKCCEPIIIEWADKNNVNKDLLASLKSIIISHYIEQHYFDHLDKNIPKQFDVIMNVYKSGHIPCGWDGSLPKNEGYDAIDFNTGKLLIW</sequence>
<accession>A0A444GLA8</accession>
<evidence type="ECO:0000313" key="2">
    <source>
        <dbReference type="Proteomes" id="UP000287527"/>
    </source>
</evidence>
<evidence type="ECO:0000313" key="1">
    <source>
        <dbReference type="EMBL" id="RWW91799.1"/>
    </source>
</evidence>
<protein>
    <submittedName>
        <fullName evidence="1">Uncharacterized protein</fullName>
    </submittedName>
</protein>
<gene>
    <name evidence="1" type="ORF">EPI11_18120</name>
</gene>
<keyword evidence="2" id="KW-1185">Reference proteome</keyword>
<comment type="caution">
    <text evidence="1">The sequence shown here is derived from an EMBL/GenBank/DDBJ whole genome shotgun (WGS) entry which is preliminary data.</text>
</comment>
<dbReference type="OrthoDB" id="1426432at2"/>